<reference evidence="2" key="1">
    <citation type="journal article" date="2011" name="Genome Res.">
        <title>Phylogeny-wide analysis of social amoeba genomes highlights ancient origins for complex intercellular communication.</title>
        <authorList>
            <person name="Heidel A.J."/>
            <person name="Lawal H.M."/>
            <person name="Felder M."/>
            <person name="Schilde C."/>
            <person name="Helps N.R."/>
            <person name="Tunggal B."/>
            <person name="Rivero F."/>
            <person name="John U."/>
            <person name="Schleicher M."/>
            <person name="Eichinger L."/>
            <person name="Platzer M."/>
            <person name="Noegel A.A."/>
            <person name="Schaap P."/>
            <person name="Gloeckner G."/>
        </authorList>
    </citation>
    <scope>NUCLEOTIDE SEQUENCE [LARGE SCALE GENOMIC DNA]</scope>
    <source>
        <strain evidence="2">SH3</strain>
    </source>
</reference>
<dbReference type="Proteomes" id="UP000007797">
    <property type="component" value="Unassembled WGS sequence"/>
</dbReference>
<dbReference type="InterPro" id="IPR051251">
    <property type="entry name" value="STK_FNIP-Repeat"/>
</dbReference>
<evidence type="ECO:0000313" key="1">
    <source>
        <dbReference type="EMBL" id="EGG17344.1"/>
    </source>
</evidence>
<accession>F4Q5T5</accession>
<dbReference type="PANTHER" id="PTHR32134:SF169">
    <property type="entry name" value="FNIP REPEAT-CONTAINING PROTEIN-RELATED"/>
    <property type="match status" value="1"/>
</dbReference>
<dbReference type="GeneID" id="14869601"/>
<gene>
    <name evidence="1" type="ORF">DFA_08339</name>
</gene>
<dbReference type="EMBL" id="GL883021">
    <property type="protein sequence ID" value="EGG17344.1"/>
    <property type="molecule type" value="Genomic_DNA"/>
</dbReference>
<dbReference type="KEGG" id="dfa:DFA_08339"/>
<evidence type="ECO:0000313" key="2">
    <source>
        <dbReference type="Proteomes" id="UP000007797"/>
    </source>
</evidence>
<name>F4Q5T5_CACFS</name>
<dbReference type="RefSeq" id="XP_004355828.1">
    <property type="nucleotide sequence ID" value="XM_004355775.1"/>
</dbReference>
<keyword evidence="2" id="KW-1185">Reference proteome</keyword>
<dbReference type="SUPFAM" id="SSF52058">
    <property type="entry name" value="L domain-like"/>
    <property type="match status" value="1"/>
</dbReference>
<proteinExistence type="predicted"/>
<dbReference type="PANTHER" id="PTHR32134">
    <property type="entry name" value="FNIP REPEAT-CONTAINING PROTEIN"/>
    <property type="match status" value="1"/>
</dbReference>
<sequence length="629" mass="71748">MTHLLKLSNLILLNIITEIDNNGDIVCLLLTCKQLYQNSSLRKSIQFKGIRVINDNGELSQQFVDTATRFNLFSFNDILKNSVSDQQIILPDKEKYNYDHQWIQDRISTVNRADKSNIKTALVMYSPKLKDLQKSLYDIPSIETLFIDDDEPKLIKAMDLGSISLLPNLQRLVVDSYKLNLGPHTTLKSLELHIDTKYPLVDLGLIKLVSLTKLIFNNHFVTDIGPGLLPSSLTSLILRPKEIPPRNTFLSLTSLVNLEIYLESRVKYEGVQDHPFIDLSSLSNLNTLLFEYRNDPIETIGHRIEMSVPTSIKILKLYSNSIQIPSKCSMPKLDKLYVHGSVLISGSVSLLTSPSLKKLVMDNCQEMIPPNIIPSTVERLIINNYTAGLNIVKHVVFPPFLTHLAVTGNYETIKHPPSLVKLRYMLTEEQSLPQHLKQVSWEVSDAVEFLPTSFPPNLERLGIFDFQGYFQMDIPSTIKYLTIFLTPDPESKKQPWLNNPLYSINTSLTDMAISQPQWLPHNTTHLTCHVGGGGGDDVDPREYGTHQVFRLDEVINHTNVRYLSLRTTEITLQFTIQRLDNNNRNVLVLETQTLTGGIISNNRQQYDPIYLHLNIDDSNPFDYKWCFDM</sequence>
<protein>
    <submittedName>
        <fullName evidence="1">Uncharacterized protein</fullName>
    </submittedName>
</protein>
<dbReference type="AlphaFoldDB" id="F4Q5T5"/>
<organism evidence="1 2">
    <name type="scientific">Cavenderia fasciculata</name>
    <name type="common">Slime mold</name>
    <name type="synonym">Dictyostelium fasciculatum</name>
    <dbReference type="NCBI Taxonomy" id="261658"/>
    <lineage>
        <taxon>Eukaryota</taxon>
        <taxon>Amoebozoa</taxon>
        <taxon>Evosea</taxon>
        <taxon>Eumycetozoa</taxon>
        <taxon>Dictyostelia</taxon>
        <taxon>Acytosteliales</taxon>
        <taxon>Cavenderiaceae</taxon>
        <taxon>Cavenderia</taxon>
    </lineage>
</organism>